<dbReference type="PANTHER" id="PTHR42776:SF27">
    <property type="entry name" value="DIPEPTIDYL PEPTIDASE FAMILY MEMBER 6"/>
    <property type="match status" value="1"/>
</dbReference>
<dbReference type="SUPFAM" id="SSF53474">
    <property type="entry name" value="alpha/beta-Hydrolases"/>
    <property type="match status" value="1"/>
</dbReference>
<evidence type="ECO:0000313" key="4">
    <source>
        <dbReference type="EMBL" id="MFC6385891.1"/>
    </source>
</evidence>
<name>A0ABW1WBD7_9BACL</name>
<accession>A0ABW1WBD7</accession>
<gene>
    <name evidence="4" type="ORF">ACFP7A_04685</name>
</gene>
<dbReference type="InterPro" id="IPR029058">
    <property type="entry name" value="AB_hydrolase_fold"/>
</dbReference>
<reference evidence="5" key="1">
    <citation type="journal article" date="2019" name="Int. J. Syst. Evol. Microbiol.">
        <title>The Global Catalogue of Microorganisms (GCM) 10K type strain sequencing project: providing services to taxonomists for standard genome sequencing and annotation.</title>
        <authorList>
            <consortium name="The Broad Institute Genomics Platform"/>
            <consortium name="The Broad Institute Genome Sequencing Center for Infectious Disease"/>
            <person name="Wu L."/>
            <person name="Ma J."/>
        </authorList>
    </citation>
    <scope>NUCLEOTIDE SEQUENCE [LARGE SCALE GENOMIC DNA]</scope>
    <source>
        <strain evidence="5">CCUG 42001</strain>
    </source>
</reference>
<evidence type="ECO:0000313" key="5">
    <source>
        <dbReference type="Proteomes" id="UP001596267"/>
    </source>
</evidence>
<dbReference type="Gene3D" id="2.120.10.30">
    <property type="entry name" value="TolB, C-terminal domain"/>
    <property type="match status" value="2"/>
</dbReference>
<protein>
    <submittedName>
        <fullName evidence="4">S9 family peptidase</fullName>
    </submittedName>
</protein>
<dbReference type="InterPro" id="IPR011659">
    <property type="entry name" value="WD40"/>
</dbReference>
<dbReference type="EMBL" id="JBHSTQ010000003">
    <property type="protein sequence ID" value="MFC6385891.1"/>
    <property type="molecule type" value="Genomic_DNA"/>
</dbReference>
<dbReference type="SUPFAM" id="SSF82171">
    <property type="entry name" value="DPP6 N-terminal domain-like"/>
    <property type="match status" value="1"/>
</dbReference>
<dbReference type="PANTHER" id="PTHR42776">
    <property type="entry name" value="SERINE PEPTIDASE S9 FAMILY MEMBER"/>
    <property type="match status" value="1"/>
</dbReference>
<keyword evidence="5" id="KW-1185">Reference proteome</keyword>
<evidence type="ECO:0000256" key="1">
    <source>
        <dbReference type="ARBA" id="ARBA00022801"/>
    </source>
</evidence>
<dbReference type="Gene3D" id="3.40.50.1820">
    <property type="entry name" value="alpha/beta hydrolase"/>
    <property type="match status" value="1"/>
</dbReference>
<evidence type="ECO:0000256" key="2">
    <source>
        <dbReference type="ARBA" id="ARBA00022825"/>
    </source>
</evidence>
<dbReference type="InterPro" id="IPR011042">
    <property type="entry name" value="6-blade_b-propeller_TolB-like"/>
</dbReference>
<sequence length="668" mass="76356">MNYRKGIEIKDLLKLSSVSSPDISRDGKKLVYVKTNIDEALNRYRSELIFRDLETGAEKRLTEDDASNNSPLWSPDGSMLMYLSDRGGDKQAYVISSNGGQPRKITQADHGIDHIFWHPDSEHFFYSTKVNSTHEQAGSTDSSGQLEIKRITKISYKTDAEGIFDPDLENKICLKSIHGTDNKVISDYAIGYGLTRVGDVSPDGRYLLCEREVEKENAFNFDTGAWLLDLQTGEQKWITEHYETGVFGEATFSPDGKYIALFGNPKRYETPNQFSVYLYHRESGALIDLLSEQDMQLGDWAVGDFQQNRMRPRIQWACDSKSMYFTASVDGYVELFRVTVEHVFEQVTHFHQHLFEFVLNPAQPQAMIGLSAPDSPSELYMFDLTDHHDDVFTHVNEAILHQRRTAKYEPIHCRTFDHQTLGGFLVYPTDYEEGRKYPLIMNIHGGPYMMHAATFFHEVQVMAASGYAVLLLNPRGSFGYGQSFVSQVTGHYGEGDYQDLMDGLDFVLANYGFIDPDSLFVTGGSYGGFMTNWIVAHTHRFKAAVTQRSMSNFISLFGTGDIGYHFFIDEMAADIHDFETLWKHSPLAYVQNVETPMLIMQSENDNRCPMEQAEQWYTALKYDNKVAEFIRFPQSSHELSRSGIPSLRVKRLLLMMEWFSRYTLNSNE</sequence>
<evidence type="ECO:0000259" key="3">
    <source>
        <dbReference type="Pfam" id="PF00326"/>
    </source>
</evidence>
<dbReference type="Pfam" id="PF07676">
    <property type="entry name" value="PD40"/>
    <property type="match status" value="1"/>
</dbReference>
<keyword evidence="1" id="KW-0378">Hydrolase</keyword>
<dbReference type="RefSeq" id="WP_253052451.1">
    <property type="nucleotide sequence ID" value="NZ_JAMXWN010000002.1"/>
</dbReference>
<organism evidence="4 5">
    <name type="scientific">Sporolactobacillus kofuensis</name>
    <dbReference type="NCBI Taxonomy" id="269672"/>
    <lineage>
        <taxon>Bacteria</taxon>
        <taxon>Bacillati</taxon>
        <taxon>Bacillota</taxon>
        <taxon>Bacilli</taxon>
        <taxon>Bacillales</taxon>
        <taxon>Sporolactobacillaceae</taxon>
        <taxon>Sporolactobacillus</taxon>
    </lineage>
</organism>
<dbReference type="Pfam" id="PF00326">
    <property type="entry name" value="Peptidase_S9"/>
    <property type="match status" value="1"/>
</dbReference>
<comment type="caution">
    <text evidence="4">The sequence shown here is derived from an EMBL/GenBank/DDBJ whole genome shotgun (WGS) entry which is preliminary data.</text>
</comment>
<dbReference type="Proteomes" id="UP001596267">
    <property type="component" value="Unassembled WGS sequence"/>
</dbReference>
<keyword evidence="2" id="KW-0720">Serine protease</keyword>
<dbReference type="InterPro" id="IPR001375">
    <property type="entry name" value="Peptidase_S9_cat"/>
</dbReference>
<keyword evidence="2" id="KW-0645">Protease</keyword>
<feature type="domain" description="Peptidase S9 prolyl oligopeptidase catalytic" evidence="3">
    <location>
        <begin position="454"/>
        <end position="663"/>
    </location>
</feature>
<proteinExistence type="predicted"/>